<gene>
    <name evidence="4" type="ORF">J7561_09660</name>
</gene>
<evidence type="ECO:0000313" key="5">
    <source>
        <dbReference type="Proteomes" id="UP000680020"/>
    </source>
</evidence>
<evidence type="ECO:0000256" key="2">
    <source>
        <dbReference type="SAM" id="Phobius"/>
    </source>
</evidence>
<sequence length="620" mass="68598">MIVCLLAVAYGDHIENYHVTVHLTNKGNIDVKETITIETDHEEVRRGIVRDIPTGFQLLQKPVETPVKVRHVLRDGRSEPYTLEHYDGGLRILTGAAIDDPSHYLPKGKHTFVIEWRSDHHVRSLKDYDELYLNVIGQQWTLPITHASATLYLPRSVSEIQSAAYYGGLGSQNAADVEVISPHEINFSVPVPLKPHEGLTIATGFTAGIIHGVEPDWTDLIMARALHYLPNFMQPVNVVFLILLVLMSAWFVGGRLLLKMWHGQQDDNMRYAPPDGLTLEEMFYLGNDPIDPPLDRAALALLVDLHQKGALTMDGYGNIERLPESNIHGRLESAEQQLLHDWHDQNAKGLRGAIQSLRGHLIHGFDYFYTPKMKFYVGFGLAIIAGVMALATLYLQLEIFMSLIFMAIAAVKLIRPVIMDFLMRDPKDDDEQASWILCGFGAIFGGLPLYATQEDWLPKPLTDAEFILMYLCVLIPIVLIMMMLLSIYERRYVLRPQYAEAARAVKGFQRFLAERNPTGFNLTPDLFEHYLPHAILLGVDNDWLNLYQTAYPQNYADSDVVGSGAFFAAANQANLYHAPARNVDNDHGLGGSNNSGGGASGSGGGGSAGGGSGGGGGSGR</sequence>
<feature type="transmembrane region" description="Helical" evidence="2">
    <location>
        <begin position="466"/>
        <end position="488"/>
    </location>
</feature>
<organism evidence="4 5">
    <name type="scientific">Wohlfahrtiimonas chitiniclastica</name>
    <dbReference type="NCBI Taxonomy" id="400946"/>
    <lineage>
        <taxon>Bacteria</taxon>
        <taxon>Pseudomonadati</taxon>
        <taxon>Pseudomonadota</taxon>
        <taxon>Gammaproteobacteria</taxon>
        <taxon>Cardiobacteriales</taxon>
        <taxon>Ignatzschineriaceae</taxon>
        <taxon>Wohlfahrtiimonas</taxon>
    </lineage>
</organism>
<dbReference type="AlphaFoldDB" id="A0AB35C0D7"/>
<proteinExistence type="predicted"/>
<feature type="transmembrane region" description="Helical" evidence="2">
    <location>
        <begin position="400"/>
        <end position="422"/>
    </location>
</feature>
<keyword evidence="2" id="KW-0812">Transmembrane</keyword>
<protein>
    <submittedName>
        <fullName evidence="4">DUF2207 domain-containing protein</fullName>
    </submittedName>
</protein>
<evidence type="ECO:0000259" key="3">
    <source>
        <dbReference type="Pfam" id="PF09972"/>
    </source>
</evidence>
<dbReference type="Proteomes" id="UP000680020">
    <property type="component" value="Unassembled WGS sequence"/>
</dbReference>
<dbReference type="Pfam" id="PF09972">
    <property type="entry name" value="DUF2207"/>
    <property type="match status" value="1"/>
</dbReference>
<feature type="transmembrane region" description="Helical" evidence="2">
    <location>
        <begin position="375"/>
        <end position="394"/>
    </location>
</feature>
<dbReference type="EMBL" id="JAGIBU010000014">
    <property type="protein sequence ID" value="MBS7825461.1"/>
    <property type="molecule type" value="Genomic_DNA"/>
</dbReference>
<comment type="caution">
    <text evidence="4">The sequence shown here is derived from an EMBL/GenBank/DDBJ whole genome shotgun (WGS) entry which is preliminary data.</text>
</comment>
<name>A0AB35C0D7_9GAMM</name>
<dbReference type="InterPro" id="IPR018702">
    <property type="entry name" value="DUF2207"/>
</dbReference>
<feature type="region of interest" description="Disordered" evidence="1">
    <location>
        <begin position="586"/>
        <end position="620"/>
    </location>
</feature>
<keyword evidence="2" id="KW-1133">Transmembrane helix</keyword>
<feature type="transmembrane region" description="Helical" evidence="2">
    <location>
        <begin position="434"/>
        <end position="451"/>
    </location>
</feature>
<feature type="domain" description="DUF2207" evidence="3">
    <location>
        <begin position="14"/>
        <end position="205"/>
    </location>
</feature>
<accession>A0AB35C0D7</accession>
<feature type="transmembrane region" description="Helical" evidence="2">
    <location>
        <begin position="238"/>
        <end position="258"/>
    </location>
</feature>
<evidence type="ECO:0000313" key="4">
    <source>
        <dbReference type="EMBL" id="MBS7825461.1"/>
    </source>
</evidence>
<keyword evidence="2" id="KW-0472">Membrane</keyword>
<reference evidence="4" key="1">
    <citation type="submission" date="2021-03" db="EMBL/GenBank/DDBJ databases">
        <title>Identification and antibiotic profiling of Wohlfahrtiimonas chitiniclastica, an underestimated human pathogen.</title>
        <authorList>
            <person name="Kopf A."/>
            <person name="Bunk B."/>
            <person name="Coldewey S."/>
            <person name="Gunzer F."/>
            <person name="Riedel T."/>
            <person name="Schroettner P."/>
        </authorList>
    </citation>
    <scope>NUCLEOTIDE SEQUENCE</scope>
    <source>
        <strain evidence="4">DSM 100917</strain>
    </source>
</reference>
<evidence type="ECO:0000256" key="1">
    <source>
        <dbReference type="SAM" id="MobiDB-lite"/>
    </source>
</evidence>
<feature type="compositionally biased region" description="Gly residues" evidence="1">
    <location>
        <begin position="588"/>
        <end position="620"/>
    </location>
</feature>